<dbReference type="RefSeq" id="XP_005104806.1">
    <property type="nucleotide sequence ID" value="XM_005104749.2"/>
</dbReference>
<dbReference type="GeneID" id="101856203"/>
<dbReference type="PANTHER" id="PTHR14237:SF19">
    <property type="entry name" value="MITOCHONDRIAL AMIDOXIME REDUCING COMPONENT 1"/>
    <property type="match status" value="1"/>
</dbReference>
<dbReference type="Pfam" id="PF03476">
    <property type="entry name" value="MOSC_N"/>
    <property type="match status" value="1"/>
</dbReference>
<feature type="domain" description="MOSC" evidence="1">
    <location>
        <begin position="159"/>
        <end position="324"/>
    </location>
</feature>
<dbReference type="SUPFAM" id="SSF141673">
    <property type="entry name" value="MOSC N-terminal domain-like"/>
    <property type="match status" value="1"/>
</dbReference>
<dbReference type="InterPro" id="IPR011037">
    <property type="entry name" value="Pyrv_Knase-like_insert_dom_sf"/>
</dbReference>
<gene>
    <name evidence="3" type="primary">LOC101856203</name>
</gene>
<evidence type="ECO:0000313" key="2">
    <source>
        <dbReference type="Proteomes" id="UP000694888"/>
    </source>
</evidence>
<organism evidence="2 3">
    <name type="scientific">Aplysia californica</name>
    <name type="common">California sea hare</name>
    <dbReference type="NCBI Taxonomy" id="6500"/>
    <lineage>
        <taxon>Eukaryota</taxon>
        <taxon>Metazoa</taxon>
        <taxon>Spiralia</taxon>
        <taxon>Lophotrochozoa</taxon>
        <taxon>Mollusca</taxon>
        <taxon>Gastropoda</taxon>
        <taxon>Heterobranchia</taxon>
        <taxon>Euthyneura</taxon>
        <taxon>Tectipleura</taxon>
        <taxon>Aplysiida</taxon>
        <taxon>Aplysioidea</taxon>
        <taxon>Aplysiidae</taxon>
        <taxon>Aplysia</taxon>
    </lineage>
</organism>
<dbReference type="PANTHER" id="PTHR14237">
    <property type="entry name" value="MOLYBDOPTERIN COFACTOR SULFURASE MOSC"/>
    <property type="match status" value="1"/>
</dbReference>
<proteinExistence type="predicted"/>
<keyword evidence="2" id="KW-1185">Reference proteome</keyword>
<dbReference type="Pfam" id="PF03473">
    <property type="entry name" value="MOSC"/>
    <property type="match status" value="1"/>
</dbReference>
<evidence type="ECO:0000259" key="1">
    <source>
        <dbReference type="PROSITE" id="PS51340"/>
    </source>
</evidence>
<dbReference type="PROSITE" id="PS51340">
    <property type="entry name" value="MOSC"/>
    <property type="match status" value="1"/>
</dbReference>
<dbReference type="Proteomes" id="UP000694888">
    <property type="component" value="Unplaced"/>
</dbReference>
<dbReference type="InterPro" id="IPR005303">
    <property type="entry name" value="MOCOS_middle"/>
</dbReference>
<protein>
    <submittedName>
        <fullName evidence="3">Mitochondrial amidoxime-reducing component 1</fullName>
    </submittedName>
</protein>
<dbReference type="SUPFAM" id="SSF50800">
    <property type="entry name" value="PK beta-barrel domain-like"/>
    <property type="match status" value="1"/>
</dbReference>
<name>A0ABM0JYX4_APLCA</name>
<sequence>MAMSVLDRGSPAALFAAVAAGAAMKYAAGFMFPKQKKEEYRYVGKVGSIWVYPFKSFKGVNVQNADCTSVGIQWRSFGDRQWAVSTADGVYLTQRQVPKMALIEPVLDGDNIMLKAPGMEPISLQADPPVTDSNISKVTVKADTIRSVDMGDAVADWLCRYFDRTGLRLHYSAPNLEKRDASNAKKLWQNPAKPGDMLALADNCGYMVVSNASLADLNTRLETPVPITNFRANIIVDDCSAFAEDSWSSIRIGDVQLRALDACTRCIFVTVDQSKGVKDKNEEPLKTLKTYRLRDPYGPKPCFGVNFTMDKCGHVKVGDPIYATVS</sequence>
<accession>A0ABM0JYX4</accession>
<dbReference type="InterPro" id="IPR005302">
    <property type="entry name" value="MoCF_Sase_C"/>
</dbReference>
<reference evidence="3" key="1">
    <citation type="submission" date="2025-08" db="UniProtKB">
        <authorList>
            <consortium name="RefSeq"/>
        </authorList>
    </citation>
    <scope>IDENTIFICATION</scope>
</reference>
<evidence type="ECO:0000313" key="3">
    <source>
        <dbReference type="RefSeq" id="XP_005104806.1"/>
    </source>
</evidence>